<organism evidence="2 3">
    <name type="scientific">Malus domestica</name>
    <name type="common">Apple</name>
    <name type="synonym">Pyrus malus</name>
    <dbReference type="NCBI Taxonomy" id="3750"/>
    <lineage>
        <taxon>Eukaryota</taxon>
        <taxon>Viridiplantae</taxon>
        <taxon>Streptophyta</taxon>
        <taxon>Embryophyta</taxon>
        <taxon>Tracheophyta</taxon>
        <taxon>Spermatophyta</taxon>
        <taxon>Magnoliopsida</taxon>
        <taxon>eudicotyledons</taxon>
        <taxon>Gunneridae</taxon>
        <taxon>Pentapetalae</taxon>
        <taxon>rosids</taxon>
        <taxon>fabids</taxon>
        <taxon>Rosales</taxon>
        <taxon>Rosaceae</taxon>
        <taxon>Amygdaloideae</taxon>
        <taxon>Maleae</taxon>
        <taxon>Malus</taxon>
    </lineage>
</organism>
<dbReference type="EMBL" id="RDQH01000329">
    <property type="protein sequence ID" value="RXI04753.1"/>
    <property type="molecule type" value="Genomic_DNA"/>
</dbReference>
<dbReference type="Proteomes" id="UP000290289">
    <property type="component" value="Chromosome 3"/>
</dbReference>
<keyword evidence="3" id="KW-1185">Reference proteome</keyword>
<feature type="domain" description="Retrotransposon gag" evidence="1">
    <location>
        <begin position="2"/>
        <end position="80"/>
    </location>
</feature>
<dbReference type="Pfam" id="PF03732">
    <property type="entry name" value="Retrotrans_gag"/>
    <property type="match status" value="1"/>
</dbReference>
<dbReference type="AlphaFoldDB" id="A0A498KGZ0"/>
<sequence length="128" mass="15298">MFLSTLEGPVMRWYSKLPARSIDYFETLVNLFTNTNFVYRDVRKHHEAMFRLLPQTRDESLRAYLKHFRTELAEVQKLDDKLVTIAFKRSIYKYDYATLAECFVIADNMTDSMTRVEEQLLNQITLEK</sequence>
<evidence type="ECO:0000313" key="2">
    <source>
        <dbReference type="EMBL" id="RXI04753.1"/>
    </source>
</evidence>
<name>A0A498KGZ0_MALDO</name>
<gene>
    <name evidence="2" type="ORF">DVH24_039027</name>
</gene>
<reference evidence="2 3" key="1">
    <citation type="submission" date="2018-10" db="EMBL/GenBank/DDBJ databases">
        <title>A high-quality apple genome assembly.</title>
        <authorList>
            <person name="Hu J."/>
        </authorList>
    </citation>
    <scope>NUCLEOTIDE SEQUENCE [LARGE SCALE GENOMIC DNA]</scope>
    <source>
        <strain evidence="3">cv. HFTH1</strain>
        <tissue evidence="2">Young leaf</tissue>
    </source>
</reference>
<dbReference type="InterPro" id="IPR005162">
    <property type="entry name" value="Retrotrans_gag_dom"/>
</dbReference>
<comment type="caution">
    <text evidence="2">The sequence shown here is derived from an EMBL/GenBank/DDBJ whole genome shotgun (WGS) entry which is preliminary data.</text>
</comment>
<evidence type="ECO:0000313" key="3">
    <source>
        <dbReference type="Proteomes" id="UP000290289"/>
    </source>
</evidence>
<evidence type="ECO:0000259" key="1">
    <source>
        <dbReference type="Pfam" id="PF03732"/>
    </source>
</evidence>
<proteinExistence type="predicted"/>
<protein>
    <recommendedName>
        <fullName evidence="1">Retrotransposon gag domain-containing protein</fullName>
    </recommendedName>
</protein>
<accession>A0A498KGZ0</accession>